<keyword evidence="6" id="KW-0479">Metal-binding</keyword>
<keyword evidence="13" id="KW-0325">Glycoprotein</keyword>
<evidence type="ECO:0000313" key="16">
    <source>
        <dbReference type="EMBL" id="MCV2869356.1"/>
    </source>
</evidence>
<dbReference type="InterPro" id="IPR043538">
    <property type="entry name" value="XYLT"/>
</dbReference>
<keyword evidence="11" id="KW-0472">Membrane</keyword>
<evidence type="ECO:0000256" key="14">
    <source>
        <dbReference type="ARBA" id="ARBA00042865"/>
    </source>
</evidence>
<dbReference type="InterPro" id="IPR045972">
    <property type="entry name" value="DUF5928"/>
</dbReference>
<evidence type="ECO:0000259" key="15">
    <source>
        <dbReference type="Pfam" id="PF19350"/>
    </source>
</evidence>
<evidence type="ECO:0000256" key="12">
    <source>
        <dbReference type="ARBA" id="ARBA00023157"/>
    </source>
</evidence>
<evidence type="ECO:0000256" key="3">
    <source>
        <dbReference type="ARBA" id="ARBA00022676"/>
    </source>
</evidence>
<reference evidence="16 17" key="1">
    <citation type="submission" date="2022-10" db="EMBL/GenBank/DDBJ databases">
        <title>Defluviimonas sp. nov., isolated from ocean surface water.</title>
        <authorList>
            <person name="He W."/>
            <person name="Wang L."/>
            <person name="Zhang D.-F."/>
        </authorList>
    </citation>
    <scope>NUCLEOTIDE SEQUENCE [LARGE SCALE GENOMIC DNA]</scope>
    <source>
        <strain evidence="16 17">WL0002</strain>
    </source>
</reference>
<evidence type="ECO:0000256" key="4">
    <source>
        <dbReference type="ARBA" id="ARBA00022679"/>
    </source>
</evidence>
<keyword evidence="4" id="KW-0808">Transferase</keyword>
<evidence type="ECO:0000256" key="11">
    <source>
        <dbReference type="ARBA" id="ARBA00023136"/>
    </source>
</evidence>
<evidence type="ECO:0000256" key="7">
    <source>
        <dbReference type="ARBA" id="ARBA00022824"/>
    </source>
</evidence>
<evidence type="ECO:0000256" key="5">
    <source>
        <dbReference type="ARBA" id="ARBA00022692"/>
    </source>
</evidence>
<evidence type="ECO:0000256" key="2">
    <source>
        <dbReference type="ARBA" id="ARBA00004648"/>
    </source>
</evidence>
<evidence type="ECO:0000256" key="13">
    <source>
        <dbReference type="ARBA" id="ARBA00023180"/>
    </source>
</evidence>
<dbReference type="EMBL" id="JAOWKY010000003">
    <property type="protein sequence ID" value="MCV2869356.1"/>
    <property type="molecule type" value="Genomic_DNA"/>
</dbReference>
<evidence type="ECO:0000256" key="8">
    <source>
        <dbReference type="ARBA" id="ARBA00022968"/>
    </source>
</evidence>
<dbReference type="PANTHER" id="PTHR46025">
    <property type="entry name" value="XYLOSYLTRANSFERASE OXT"/>
    <property type="match status" value="1"/>
</dbReference>
<evidence type="ECO:0000313" key="17">
    <source>
        <dbReference type="Proteomes" id="UP001652542"/>
    </source>
</evidence>
<keyword evidence="12" id="KW-1015">Disulfide bond</keyword>
<keyword evidence="10" id="KW-0333">Golgi apparatus</keyword>
<keyword evidence="17" id="KW-1185">Reference proteome</keyword>
<dbReference type="RefSeq" id="WP_263735021.1">
    <property type="nucleotide sequence ID" value="NZ_JAOWKY010000003.1"/>
</dbReference>
<evidence type="ECO:0000256" key="1">
    <source>
        <dbReference type="ARBA" id="ARBA00004323"/>
    </source>
</evidence>
<comment type="subcellular location">
    <subcellularLocation>
        <location evidence="2">Endoplasmic reticulum membrane</location>
        <topology evidence="2">Single-pass type II membrane protein</topology>
    </subcellularLocation>
    <subcellularLocation>
        <location evidence="1">Golgi apparatus membrane</location>
        <topology evidence="1">Single-pass type II membrane protein</topology>
    </subcellularLocation>
</comment>
<keyword evidence="7" id="KW-0256">Endoplasmic reticulum</keyword>
<name>A0ABT2ZF20_9RHOB</name>
<comment type="caution">
    <text evidence="16">The sequence shown here is derived from an EMBL/GenBank/DDBJ whole genome shotgun (WGS) entry which is preliminary data.</text>
</comment>
<evidence type="ECO:0000256" key="10">
    <source>
        <dbReference type="ARBA" id="ARBA00023034"/>
    </source>
</evidence>
<gene>
    <name evidence="16" type="ORF">OEW28_12045</name>
</gene>
<sequence length="525" mass="58881">MAKIAFILLCHKDPEGVIRQAKSLAEAGDVVAIHFDGRSGAESYKKIRQGLDGVAGVTFAARRIKCGWGEWSLVAATLEAVKAARAAFPDATYYYMISGDCMAIKSAEYAHALLDAEDVDYIESFDFFESGWIKTGIREDRLIYRHLFNERTHKPLFYASLNLQRRLGLARAIPKGLRMMIGSQWWCLRRDTIDKVLAFCQSRPDVVRFFRTTWIPDETFFQTLVRHLVPGNEIRSRTLTFLTFTDYGMPTTFHNDHYEFLLAQDSLFARKISAEALGLRRRLARHYQGSDRADEVCGGGRRTVALMTGLGREGRRFAPRAWEVGGRIGKGRELLIVSCKKWHVAKRLAAAIRGATDLPTLDYVFDEAGAAMPDLGGIESSLAKRSRHRRAVLRLVFDHYRTNRLAICLDPSNLTLVQDCATDGARLRILEIGVDFSDTYLEGHARRVGLAGDRTPASAMAALVPAIRRQFSLESERLAETKGAEYLRLDPGDGLQENASTLARFLSIPEESARKIASAQHLFDD</sequence>
<dbReference type="PANTHER" id="PTHR46025:SF3">
    <property type="entry name" value="XYLOSYLTRANSFERASE OXT"/>
    <property type="match status" value="1"/>
</dbReference>
<dbReference type="InterPro" id="IPR003406">
    <property type="entry name" value="Glyco_trans_14"/>
</dbReference>
<proteinExistence type="predicted"/>
<protein>
    <recommendedName>
        <fullName evidence="14">Peptide O-xylosyltransferase</fullName>
    </recommendedName>
</protein>
<accession>A0ABT2ZF20</accession>
<keyword evidence="8" id="KW-0735">Signal-anchor</keyword>
<evidence type="ECO:0000256" key="9">
    <source>
        <dbReference type="ARBA" id="ARBA00022989"/>
    </source>
</evidence>
<dbReference type="Pfam" id="PF02485">
    <property type="entry name" value="Branch"/>
    <property type="match status" value="1"/>
</dbReference>
<evidence type="ECO:0000256" key="6">
    <source>
        <dbReference type="ARBA" id="ARBA00022723"/>
    </source>
</evidence>
<keyword evidence="3" id="KW-0328">Glycosyltransferase</keyword>
<dbReference type="Proteomes" id="UP001652542">
    <property type="component" value="Unassembled WGS sequence"/>
</dbReference>
<organism evidence="16 17">
    <name type="scientific">Albidovulum marisflavi</name>
    <dbReference type="NCBI Taxonomy" id="2984159"/>
    <lineage>
        <taxon>Bacteria</taxon>
        <taxon>Pseudomonadati</taxon>
        <taxon>Pseudomonadota</taxon>
        <taxon>Alphaproteobacteria</taxon>
        <taxon>Rhodobacterales</taxon>
        <taxon>Paracoccaceae</taxon>
        <taxon>Albidovulum</taxon>
    </lineage>
</organism>
<dbReference type="Pfam" id="PF19350">
    <property type="entry name" value="DUF5928"/>
    <property type="match status" value="1"/>
</dbReference>
<keyword evidence="9" id="KW-1133">Transmembrane helix</keyword>
<feature type="domain" description="DUF5928" evidence="15">
    <location>
        <begin position="270"/>
        <end position="525"/>
    </location>
</feature>
<keyword evidence="5" id="KW-0812">Transmembrane</keyword>